<organism evidence="2 3">
    <name type="scientific">Notothenia coriiceps</name>
    <name type="common">black rockcod</name>
    <dbReference type="NCBI Taxonomy" id="8208"/>
    <lineage>
        <taxon>Eukaryota</taxon>
        <taxon>Metazoa</taxon>
        <taxon>Chordata</taxon>
        <taxon>Craniata</taxon>
        <taxon>Vertebrata</taxon>
        <taxon>Euteleostomi</taxon>
        <taxon>Actinopterygii</taxon>
        <taxon>Neopterygii</taxon>
        <taxon>Teleostei</taxon>
        <taxon>Neoteleostei</taxon>
        <taxon>Acanthomorphata</taxon>
        <taxon>Eupercaria</taxon>
        <taxon>Perciformes</taxon>
        <taxon>Notothenioidei</taxon>
        <taxon>Nototheniidae</taxon>
        <taxon>Notothenia</taxon>
    </lineage>
</organism>
<dbReference type="AlphaFoldDB" id="A0A6I9NV57"/>
<dbReference type="GeneID" id="104953166"/>
<feature type="non-terminal residue" evidence="3">
    <location>
        <position position="500"/>
    </location>
</feature>
<proteinExistence type="predicted"/>
<evidence type="ECO:0000313" key="2">
    <source>
        <dbReference type="Proteomes" id="UP000504611"/>
    </source>
</evidence>
<feature type="compositionally biased region" description="Low complexity" evidence="1">
    <location>
        <begin position="108"/>
        <end position="121"/>
    </location>
</feature>
<evidence type="ECO:0000313" key="3">
    <source>
        <dbReference type="RefSeq" id="XP_010778391.1"/>
    </source>
</evidence>
<sequence>MDSMEVDTTNCHGLRCFICGGPGTEMQKLSKVTQKGYQQLLSYSEIVDDAMLINRLHEDWNDGDDPKLKYHLDCRTELYHRSRSVSIAKRSGQDAQDQRSDRMKRRSVLSGPSTSSAGSSTFQTPSAHLVYRDVCILCNKSINVEMLVKYPNTARKLYRAPDNRFQDRLKRNLLETAVRRGDAWGVEVAGRLSGIIDLVAEEALYHLRCRSQFENPVTNSGVGRPTDEERQLLFEKLCKWMDEEVEHGVTSLAEIHMKMEELDPTEDKSLTYGRMYLKKKLQEHYEESLCFTLDEGGRFIVWLKDTTEAILRDYHQQVINPSQTMDDSALKDLIISTAIHLICGDLARVSLDTKQYPSVDSMTNTQSQLALIPDSLKQLLKAIVKTDEKVAMWGQNLLKAYRPRSGVMPSQLGLTIQLDHMFGSKWLIDRIHHLGYSESYVELHHYKYCYLNVKNGCGSMDQDTIITDEDGIDVVEHEEAEVDAVLSAEQPEEQEESGSG</sequence>
<name>A0A6I9NV57_9TELE</name>
<dbReference type="KEGG" id="ncc:104953166"/>
<gene>
    <name evidence="3" type="primary">LOC104953166</name>
</gene>
<accession>A0A6I9NV57</accession>
<reference evidence="3" key="1">
    <citation type="submission" date="2025-08" db="UniProtKB">
        <authorList>
            <consortium name="RefSeq"/>
        </authorList>
    </citation>
    <scope>IDENTIFICATION</scope>
    <source>
        <tissue evidence="3">Muscle</tissue>
    </source>
</reference>
<evidence type="ECO:0000256" key="1">
    <source>
        <dbReference type="SAM" id="MobiDB-lite"/>
    </source>
</evidence>
<dbReference type="RefSeq" id="XP_010778391.1">
    <property type="nucleotide sequence ID" value="XM_010780089.1"/>
</dbReference>
<dbReference type="Proteomes" id="UP000504611">
    <property type="component" value="Unplaced"/>
</dbReference>
<feature type="region of interest" description="Disordered" evidence="1">
    <location>
        <begin position="85"/>
        <end position="122"/>
    </location>
</feature>
<keyword evidence="2" id="KW-1185">Reference proteome</keyword>
<protein>
    <submittedName>
        <fullName evidence="3">Uncharacterized protein</fullName>
    </submittedName>
</protein>
<dbReference type="OrthoDB" id="6753017at2759"/>